<sequence length="160" mass="16443">MSCLATFCNVLVAAVFDGHAASSCVISMCLNNVPVTTSLASDLVLALDWFHFVQDSASDVIVHLTCGPLDLRRPLHPTIGSEFVPSSSMGPASATGAPVFRGNIGVEPSSSPSVFTGGSAAVSPPSSTPYTRGVDVVAASTLAAPRTPHTEMRGVQTSLR</sequence>
<keyword evidence="1" id="KW-0732">Signal</keyword>
<evidence type="ECO:0000256" key="1">
    <source>
        <dbReference type="SAM" id="SignalP"/>
    </source>
</evidence>
<dbReference type="GO" id="GO:0043169">
    <property type="term" value="F:cation binding"/>
    <property type="evidence" value="ECO:0007669"/>
    <property type="project" value="InterPro"/>
</dbReference>
<name>A0A8H7CE29_9AGAR</name>
<dbReference type="PROSITE" id="PS01032">
    <property type="entry name" value="PPM_1"/>
    <property type="match status" value="1"/>
</dbReference>
<comment type="caution">
    <text evidence="2">The sequence shown here is derived from an EMBL/GenBank/DDBJ whole genome shotgun (WGS) entry which is preliminary data.</text>
</comment>
<dbReference type="AlphaFoldDB" id="A0A8H7CE29"/>
<feature type="chain" id="PRO_5034442329" description="Secreted protein" evidence="1">
    <location>
        <begin position="23"/>
        <end position="160"/>
    </location>
</feature>
<accession>A0A8H7CE29</accession>
<dbReference type="EMBL" id="JACAZI010000030">
    <property type="protein sequence ID" value="KAF7333131.1"/>
    <property type="molecule type" value="Genomic_DNA"/>
</dbReference>
<evidence type="ECO:0000313" key="3">
    <source>
        <dbReference type="Proteomes" id="UP000620124"/>
    </source>
</evidence>
<organism evidence="2 3">
    <name type="scientific">Mycena venus</name>
    <dbReference type="NCBI Taxonomy" id="2733690"/>
    <lineage>
        <taxon>Eukaryota</taxon>
        <taxon>Fungi</taxon>
        <taxon>Dikarya</taxon>
        <taxon>Basidiomycota</taxon>
        <taxon>Agaricomycotina</taxon>
        <taxon>Agaricomycetes</taxon>
        <taxon>Agaricomycetidae</taxon>
        <taxon>Agaricales</taxon>
        <taxon>Marasmiineae</taxon>
        <taxon>Mycenaceae</taxon>
        <taxon>Mycena</taxon>
    </lineage>
</organism>
<reference evidence="2" key="1">
    <citation type="submission" date="2020-05" db="EMBL/GenBank/DDBJ databases">
        <title>Mycena genomes resolve the evolution of fungal bioluminescence.</title>
        <authorList>
            <person name="Tsai I.J."/>
        </authorList>
    </citation>
    <scope>NUCLEOTIDE SEQUENCE</scope>
    <source>
        <strain evidence="2">CCC161011</strain>
    </source>
</reference>
<evidence type="ECO:0000313" key="2">
    <source>
        <dbReference type="EMBL" id="KAF7333131.1"/>
    </source>
</evidence>
<gene>
    <name evidence="2" type="ORF">MVEN_02378600</name>
</gene>
<dbReference type="InterPro" id="IPR000222">
    <property type="entry name" value="PP2C_BS"/>
</dbReference>
<feature type="signal peptide" evidence="1">
    <location>
        <begin position="1"/>
        <end position="22"/>
    </location>
</feature>
<dbReference type="Proteomes" id="UP000620124">
    <property type="component" value="Unassembled WGS sequence"/>
</dbReference>
<protein>
    <recommendedName>
        <fullName evidence="4">Secreted protein</fullName>
    </recommendedName>
</protein>
<evidence type="ECO:0008006" key="4">
    <source>
        <dbReference type="Google" id="ProtNLM"/>
    </source>
</evidence>
<keyword evidence="3" id="KW-1185">Reference proteome</keyword>
<proteinExistence type="predicted"/>